<accession>A0A1J5PA71</accession>
<name>A0A1J5PA71_9ZZZZ</name>
<organism evidence="1">
    <name type="scientific">mine drainage metagenome</name>
    <dbReference type="NCBI Taxonomy" id="410659"/>
    <lineage>
        <taxon>unclassified sequences</taxon>
        <taxon>metagenomes</taxon>
        <taxon>ecological metagenomes</taxon>
    </lineage>
</organism>
<protein>
    <submittedName>
        <fullName evidence="1">Uncharacterized protein</fullName>
    </submittedName>
</protein>
<dbReference type="EMBL" id="MLJW01005277">
    <property type="protein sequence ID" value="OIQ68489.1"/>
    <property type="molecule type" value="Genomic_DNA"/>
</dbReference>
<dbReference type="AlphaFoldDB" id="A0A1J5PA71"/>
<proteinExistence type="predicted"/>
<gene>
    <name evidence="1" type="ORF">GALL_499180</name>
</gene>
<comment type="caution">
    <text evidence="1">The sequence shown here is derived from an EMBL/GenBank/DDBJ whole genome shotgun (WGS) entry which is preliminary data.</text>
</comment>
<sequence>MANIPIMSLDDIAARLDAMLAAPDAVLVATAPQRADEVLVLGEAILEVWLATRGETPTMRTVEGFRLLALHRQGARGEPSFNACRETCRELVFHHNLVSFEPAHADVARRLRLGAMVARHLQLFVGGKLEVAGLGEFCCSSRPLRQNETPAQATEAV</sequence>
<reference evidence="1" key="1">
    <citation type="submission" date="2016-10" db="EMBL/GenBank/DDBJ databases">
        <title>Sequence of Gallionella enrichment culture.</title>
        <authorList>
            <person name="Poehlein A."/>
            <person name="Muehling M."/>
            <person name="Daniel R."/>
        </authorList>
    </citation>
    <scope>NUCLEOTIDE SEQUENCE</scope>
</reference>
<evidence type="ECO:0000313" key="1">
    <source>
        <dbReference type="EMBL" id="OIQ68489.1"/>
    </source>
</evidence>